<name>A0ABX1CYG0_9FLAO</name>
<feature type="chain" id="PRO_5045892973" description="DUF4382 domain-containing protein" evidence="1">
    <location>
        <begin position="20"/>
        <end position="433"/>
    </location>
</feature>
<dbReference type="PROSITE" id="PS51257">
    <property type="entry name" value="PROKAR_LIPOPROTEIN"/>
    <property type="match status" value="1"/>
</dbReference>
<protein>
    <recommendedName>
        <fullName evidence="4">DUF4382 domain-containing protein</fullName>
    </recommendedName>
</protein>
<keyword evidence="3" id="KW-1185">Reference proteome</keyword>
<proteinExistence type="predicted"/>
<organism evidence="2 3">
    <name type="scientific">Salinimicrobium oceani</name>
    <dbReference type="NCBI Taxonomy" id="2722702"/>
    <lineage>
        <taxon>Bacteria</taxon>
        <taxon>Pseudomonadati</taxon>
        <taxon>Bacteroidota</taxon>
        <taxon>Flavobacteriia</taxon>
        <taxon>Flavobacteriales</taxon>
        <taxon>Flavobacteriaceae</taxon>
        <taxon>Salinimicrobium</taxon>
    </lineage>
</organism>
<evidence type="ECO:0000313" key="2">
    <source>
        <dbReference type="EMBL" id="NJW51443.1"/>
    </source>
</evidence>
<accession>A0ABX1CYG0</accession>
<evidence type="ECO:0000256" key="1">
    <source>
        <dbReference type="SAM" id="SignalP"/>
    </source>
</evidence>
<keyword evidence="1" id="KW-0732">Signal</keyword>
<dbReference type="RefSeq" id="WP_168136612.1">
    <property type="nucleotide sequence ID" value="NZ_JAAVJR010000001.1"/>
</dbReference>
<dbReference type="Proteomes" id="UP000703674">
    <property type="component" value="Unassembled WGS sequence"/>
</dbReference>
<evidence type="ECO:0000313" key="3">
    <source>
        <dbReference type="Proteomes" id="UP000703674"/>
    </source>
</evidence>
<sequence>MKKTKLLSAIFLSFSLLFASCSKEDESPAINKDTAYLSFHTLLNDLAQKQQNKQVNSDIPECSDGIPAFVEIILSLDEVYVAGSESTPLRLDLHPNPSDMDGDGALDYFTEESATLELVPGTYTLEYFTVLDADGNVLWIAPMDDGQPGGIDDMVEQSLPMDINLGAGVKKYQNVEVVCFDDRNVNQYGYLFFDLNGYEVIEFCIFGNYCDETGRHAEFIQYEVDVWKFSGDAFSPKGDVLHENLQNSVIVTDYEDYAETNSLPLCFTLPDGPGFDEYYIEITQLQPGPEPVLIRSGLISDVDVRNLFSGDEAMEYYHFREGNCNLSDDPILLSDHRNILDVTWEFTFNFGDAMIAADVDFYADGTASYKPYGDEAGIVWGTWSFFDNYLFYDPDGDQDILGFLVSGKWTNNSFSGDFWHNGVKDSWSGYHKN</sequence>
<reference evidence="2 3" key="1">
    <citation type="submission" date="2020-03" db="EMBL/GenBank/DDBJ databases">
        <title>Salinimicrobium sp. nov, isolated from SCS.</title>
        <authorList>
            <person name="Cao W.R."/>
        </authorList>
    </citation>
    <scope>NUCLEOTIDE SEQUENCE [LARGE SCALE GENOMIC DNA]</scope>
    <source>
        <strain evidence="3">J15B91</strain>
    </source>
</reference>
<gene>
    <name evidence="2" type="ORF">HC175_00765</name>
</gene>
<comment type="caution">
    <text evidence="2">The sequence shown here is derived from an EMBL/GenBank/DDBJ whole genome shotgun (WGS) entry which is preliminary data.</text>
</comment>
<evidence type="ECO:0008006" key="4">
    <source>
        <dbReference type="Google" id="ProtNLM"/>
    </source>
</evidence>
<feature type="signal peptide" evidence="1">
    <location>
        <begin position="1"/>
        <end position="19"/>
    </location>
</feature>
<dbReference type="EMBL" id="JAAVJR010000001">
    <property type="protein sequence ID" value="NJW51443.1"/>
    <property type="molecule type" value="Genomic_DNA"/>
</dbReference>